<dbReference type="AlphaFoldDB" id="A0A8T9CNL5"/>
<keyword evidence="2" id="KW-1185">Reference proteome</keyword>
<reference evidence="1 2" key="1">
    <citation type="submission" date="2018-05" db="EMBL/GenBank/DDBJ databases">
        <title>Genome sequencing and assembly of the regulated plant pathogen Lachnellula willkommii and related sister species for the development of diagnostic species identification markers.</title>
        <authorList>
            <person name="Giroux E."/>
            <person name="Bilodeau G."/>
        </authorList>
    </citation>
    <scope>NUCLEOTIDE SEQUENCE [LARGE SCALE GENOMIC DNA]</scope>
    <source>
        <strain evidence="1 2">CBS 268.59</strain>
    </source>
</reference>
<dbReference type="EMBL" id="QGMK01000009">
    <property type="protein sequence ID" value="TVY85404.1"/>
    <property type="molecule type" value="Genomic_DNA"/>
</dbReference>
<evidence type="ECO:0000313" key="1">
    <source>
        <dbReference type="EMBL" id="TVY85404.1"/>
    </source>
</evidence>
<gene>
    <name evidence="1" type="ORF">LSUE1_G000035</name>
</gene>
<proteinExistence type="predicted"/>
<dbReference type="Proteomes" id="UP000469558">
    <property type="component" value="Unassembled WGS sequence"/>
</dbReference>
<protein>
    <submittedName>
        <fullName evidence="1">Uncharacterized protein</fullName>
    </submittedName>
</protein>
<name>A0A8T9CNL5_9HELO</name>
<dbReference type="OrthoDB" id="3799661at2759"/>
<evidence type="ECO:0000313" key="2">
    <source>
        <dbReference type="Proteomes" id="UP000469558"/>
    </source>
</evidence>
<comment type="caution">
    <text evidence="1">The sequence shown here is derived from an EMBL/GenBank/DDBJ whole genome shotgun (WGS) entry which is preliminary data.</text>
</comment>
<sequence length="243" mass="27333">MATSTLTSVHNYLLSSDHPAATSNSLSAPSDGFYQDAVYAPDKHTWIDRLLGVFSVVIPEKKQPTLNQKSLQIQHESNPESSPWILPVHVLSTRQDKDSHRISIDAKCIIDTGNMQGNIVSRSFVEVLEYSESDFCPLNKEEEAGAMSVTGHQLLPLSAIHLTWYYKNSTRVFRDMRFLISPNEHFDLIIGAGSIQKNKLLDVPNFMVDKVFKALRDLPLEGKHVGIHSYSTLLTLVQIENMR</sequence>
<organism evidence="1 2">
    <name type="scientific">Lachnellula suecica</name>
    <dbReference type="NCBI Taxonomy" id="602035"/>
    <lineage>
        <taxon>Eukaryota</taxon>
        <taxon>Fungi</taxon>
        <taxon>Dikarya</taxon>
        <taxon>Ascomycota</taxon>
        <taxon>Pezizomycotina</taxon>
        <taxon>Leotiomycetes</taxon>
        <taxon>Helotiales</taxon>
        <taxon>Lachnaceae</taxon>
        <taxon>Lachnellula</taxon>
    </lineage>
</organism>
<accession>A0A8T9CNL5</accession>